<evidence type="ECO:0000313" key="8">
    <source>
        <dbReference type="Proteomes" id="UP000652761"/>
    </source>
</evidence>
<evidence type="ECO:0000256" key="3">
    <source>
        <dbReference type="ARBA" id="ARBA00022679"/>
    </source>
</evidence>
<comment type="caution">
    <text evidence="5">Lacks conserved residue(s) required for the propagation of feature annotation.</text>
</comment>
<evidence type="ECO:0000313" key="7">
    <source>
        <dbReference type="EMBL" id="MQL90840.1"/>
    </source>
</evidence>
<dbReference type="GO" id="GO:0061630">
    <property type="term" value="F:ubiquitin protein ligase activity"/>
    <property type="evidence" value="ECO:0007669"/>
    <property type="project" value="UniProtKB-EC"/>
</dbReference>
<evidence type="ECO:0000256" key="5">
    <source>
        <dbReference type="PROSITE-ProRule" id="PRU00104"/>
    </source>
</evidence>
<dbReference type="AlphaFoldDB" id="A0A843VAT7"/>
<dbReference type="GO" id="GO:0000209">
    <property type="term" value="P:protein polyubiquitination"/>
    <property type="evidence" value="ECO:0007669"/>
    <property type="project" value="InterPro"/>
</dbReference>
<comment type="caution">
    <text evidence="7">The sequence shown here is derived from an EMBL/GenBank/DDBJ whole genome shotgun (WGS) entry which is preliminary data.</text>
</comment>
<comment type="catalytic activity">
    <reaction evidence="1">
        <text>S-ubiquitinyl-[E2 ubiquitin-conjugating enzyme]-L-cysteine + [acceptor protein]-L-lysine = [E2 ubiquitin-conjugating enzyme]-L-cysteine + N(6)-ubiquitinyl-[acceptor protein]-L-lysine.</text>
        <dbReference type="EC" id="2.3.2.26"/>
    </reaction>
</comment>
<dbReference type="InterPro" id="IPR000569">
    <property type="entry name" value="HECT_dom"/>
</dbReference>
<dbReference type="SUPFAM" id="SSF56204">
    <property type="entry name" value="Hect, E3 ligase catalytic domain"/>
    <property type="match status" value="1"/>
</dbReference>
<evidence type="ECO:0000259" key="6">
    <source>
        <dbReference type="PROSITE" id="PS50237"/>
    </source>
</evidence>
<evidence type="ECO:0000256" key="4">
    <source>
        <dbReference type="ARBA" id="ARBA00022786"/>
    </source>
</evidence>
<evidence type="ECO:0000256" key="1">
    <source>
        <dbReference type="ARBA" id="ARBA00000885"/>
    </source>
</evidence>
<dbReference type="EMBL" id="NMUH01001276">
    <property type="protein sequence ID" value="MQL90840.1"/>
    <property type="molecule type" value="Genomic_DNA"/>
</dbReference>
<name>A0A843VAT7_COLES</name>
<keyword evidence="4 5" id="KW-0833">Ubl conjugation pathway</keyword>
<dbReference type="OrthoDB" id="8068875at2759"/>
<dbReference type="Proteomes" id="UP000652761">
    <property type="component" value="Unassembled WGS sequence"/>
</dbReference>
<protein>
    <recommendedName>
        <fullName evidence="2">HECT-type E3 ubiquitin transferase</fullName>
        <ecNumber evidence="2">2.3.2.26</ecNumber>
    </recommendedName>
</protein>
<dbReference type="GO" id="GO:0006511">
    <property type="term" value="P:ubiquitin-dependent protein catabolic process"/>
    <property type="evidence" value="ECO:0007669"/>
    <property type="project" value="TreeGrafter"/>
</dbReference>
<accession>A0A843VAT7</accession>
<keyword evidence="3" id="KW-0808">Transferase</keyword>
<dbReference type="PANTHER" id="PTHR45700:SF2">
    <property type="entry name" value="UBIQUITIN-PROTEIN LIGASE E3C"/>
    <property type="match status" value="1"/>
</dbReference>
<dbReference type="PROSITE" id="PS50237">
    <property type="entry name" value="HECT"/>
    <property type="match status" value="1"/>
</dbReference>
<dbReference type="PANTHER" id="PTHR45700">
    <property type="entry name" value="UBIQUITIN-PROTEIN LIGASE E3C"/>
    <property type="match status" value="1"/>
</dbReference>
<dbReference type="InterPro" id="IPR035983">
    <property type="entry name" value="Hect_E3_ubiquitin_ligase"/>
</dbReference>
<reference evidence="7" key="1">
    <citation type="submission" date="2017-07" db="EMBL/GenBank/DDBJ databases">
        <title>Taro Niue Genome Assembly and Annotation.</title>
        <authorList>
            <person name="Atibalentja N."/>
            <person name="Keating K."/>
            <person name="Fields C.J."/>
        </authorList>
    </citation>
    <scope>NUCLEOTIDE SEQUENCE</scope>
    <source>
        <strain evidence="7">Niue_2</strain>
        <tissue evidence="7">Leaf</tissue>
    </source>
</reference>
<organism evidence="7 8">
    <name type="scientific">Colocasia esculenta</name>
    <name type="common">Wild taro</name>
    <name type="synonym">Arum esculentum</name>
    <dbReference type="NCBI Taxonomy" id="4460"/>
    <lineage>
        <taxon>Eukaryota</taxon>
        <taxon>Viridiplantae</taxon>
        <taxon>Streptophyta</taxon>
        <taxon>Embryophyta</taxon>
        <taxon>Tracheophyta</taxon>
        <taxon>Spermatophyta</taxon>
        <taxon>Magnoliopsida</taxon>
        <taxon>Liliopsida</taxon>
        <taxon>Araceae</taxon>
        <taxon>Aroideae</taxon>
        <taxon>Colocasieae</taxon>
        <taxon>Colocasia</taxon>
    </lineage>
</organism>
<dbReference type="Pfam" id="PF00632">
    <property type="entry name" value="HECT"/>
    <property type="match status" value="1"/>
</dbReference>
<dbReference type="EC" id="2.3.2.26" evidence="2"/>
<feature type="domain" description="HECT" evidence="6">
    <location>
        <begin position="658"/>
        <end position="781"/>
    </location>
</feature>
<dbReference type="InterPro" id="IPR044611">
    <property type="entry name" value="E3A/B/C-like"/>
</dbReference>
<proteinExistence type="predicted"/>
<evidence type="ECO:0000256" key="2">
    <source>
        <dbReference type="ARBA" id="ARBA00012485"/>
    </source>
</evidence>
<gene>
    <name evidence="7" type="ORF">Taro_023442</name>
</gene>
<dbReference type="Gene3D" id="3.90.1750.10">
    <property type="entry name" value="Hect, E3 ligase catalytic domains"/>
    <property type="match status" value="1"/>
</dbReference>
<sequence length="819" mass="92211">MLQWWMVWLQRRMVVISLWRWWALSTGPLMKTSLTLLLLGQVGKLAGNNILGKEEGKVMVGKVDRLTEDHFKDLAGSLMFCMREWKKGLRVSLLPIKKRWLVALAREAKKGKSDMKVERGSVEEEVGVVSSTVGRASGIMVLWNPLEVEEGRQIDWGEPAPSSGTGGGTTRGKVFSEMLKLEGSSCYSSKVMPRLGWFLANIINLVTENVHDSGQFVKGVDLKTYTLVVNCIGEKLLDWFENTGQLKENSNDGKQITGDTCMEMSTDICCKLAPCGSLKTSSTDLFKPVCQQWHLRHLLSAAEKCILNNEAFLAAESQTFKCHGNLELLDIVLFYYYMIRICSFLAPLVGSLPILNMLSFTPGFVVKLWEQLENYIFHNNIRATDANKSFRDKNSWHNNGEHTRMSKDPGNKWVNVLAKITGKSCDVDLSHSSIEELSPSNVDSSEYDLWDVEHLRQGNQGISRNLQYTLHLFCSVYAHLLLVLDDIEFYDKQVPFTLWQQQRISSVLNTFVYGSFIHNCGLSNKPLMDAAVRCLSLLYERDCRHKFCLPSLWVAPARRGRLPIAAAARSHEAVSSNHRCGDTSSNHRTSSVISTIPHVFPFEERVQMFREFIKLDKDARRIAGESTGLGSGSIEIVIRRDHIVEDGFQQLNVLGSKLKSCFNISFISECGLPEAGLDYGGLSKEFLTDVSKAAFDPKYGLFSQSSTSEGFLVPNSSARFLENGIEMIEFLGRIVGKALYEGILLDYSFTISFVQKLLGRYSFLDELSTLDPELYRNLMYVKVGMLPPPFLSQLGMEQQIAYVTPSFLVVRKQLQVLLS</sequence>
<keyword evidence="8" id="KW-1185">Reference proteome</keyword>